<dbReference type="InterPro" id="IPR050413">
    <property type="entry name" value="TCR_beta_variable"/>
</dbReference>
<dbReference type="Gene3D" id="2.60.40.10">
    <property type="entry name" value="Immunoglobulins"/>
    <property type="match status" value="2"/>
</dbReference>
<evidence type="ECO:0000313" key="5">
    <source>
        <dbReference type="Ensembl" id="ENSSLUP00000000617.1"/>
    </source>
</evidence>
<reference evidence="5" key="2">
    <citation type="submission" date="2025-09" db="UniProtKB">
        <authorList>
            <consortium name="Ensembl"/>
        </authorList>
    </citation>
    <scope>IDENTIFICATION</scope>
</reference>
<dbReference type="AlphaFoldDB" id="A0A8C9WRP4"/>
<dbReference type="SMART" id="SM00406">
    <property type="entry name" value="IGv"/>
    <property type="match status" value="1"/>
</dbReference>
<dbReference type="PANTHER" id="PTHR23268:SF102">
    <property type="entry name" value="IMMUNOGLOBULIN V-SET DOMAIN-CONTAINING PROTEIN"/>
    <property type="match status" value="1"/>
</dbReference>
<keyword evidence="1 3" id="KW-0732">Signal</keyword>
<dbReference type="GO" id="GO:0007166">
    <property type="term" value="P:cell surface receptor signaling pathway"/>
    <property type="evidence" value="ECO:0007669"/>
    <property type="project" value="TreeGrafter"/>
</dbReference>
<dbReference type="InterPro" id="IPR003599">
    <property type="entry name" value="Ig_sub"/>
</dbReference>
<dbReference type="SMART" id="SM00409">
    <property type="entry name" value="IG"/>
    <property type="match status" value="1"/>
</dbReference>
<name>A0A8C9WRP4_SANLU</name>
<feature type="domain" description="Ig-like" evidence="4">
    <location>
        <begin position="31"/>
        <end position="109"/>
    </location>
</feature>
<dbReference type="PROSITE" id="PS50835">
    <property type="entry name" value="IG_LIKE"/>
    <property type="match status" value="2"/>
</dbReference>
<feature type="signal peptide" evidence="3">
    <location>
        <begin position="1"/>
        <end position="18"/>
    </location>
</feature>
<sequence>MRSQFYFLFLTLTGLIDGSDVSQHPLLWRPEGQSATMNCSHTKDATFFQMYWYRQLPGEGMKQIVFTTPTPPYKYESGFSEEKFPATKSNALTGSLTVEKLLPEDSGVYFLHCDSGGNEAYFGGGTKVTVLDRDITPPTVKVLPPSTKECRNQKDGPRKKTIVCVASGFYPDHVSVKWKIDGIKATSGVATDNAALREGRYYRITSRLKVSGEDWFTLYKNFTCIVEFFDGTATIPYEDTCLVPCLISTKYTGCFLFMSLNWM</sequence>
<dbReference type="Proteomes" id="UP000694568">
    <property type="component" value="Unplaced"/>
</dbReference>
<evidence type="ECO:0000313" key="6">
    <source>
        <dbReference type="Proteomes" id="UP000694568"/>
    </source>
</evidence>
<dbReference type="SMART" id="SM00407">
    <property type="entry name" value="IGc1"/>
    <property type="match status" value="1"/>
</dbReference>
<protein>
    <recommendedName>
        <fullName evidence="4">Ig-like domain-containing protein</fullName>
    </recommendedName>
</protein>
<organism evidence="5 6">
    <name type="scientific">Sander lucioperca</name>
    <name type="common">Pike-perch</name>
    <name type="synonym">Perca lucioperca</name>
    <dbReference type="NCBI Taxonomy" id="283035"/>
    <lineage>
        <taxon>Eukaryota</taxon>
        <taxon>Metazoa</taxon>
        <taxon>Chordata</taxon>
        <taxon>Craniata</taxon>
        <taxon>Vertebrata</taxon>
        <taxon>Euteleostomi</taxon>
        <taxon>Actinopterygii</taxon>
        <taxon>Neopterygii</taxon>
        <taxon>Teleostei</taxon>
        <taxon>Neoteleostei</taxon>
        <taxon>Acanthomorphata</taxon>
        <taxon>Eupercaria</taxon>
        <taxon>Perciformes</taxon>
        <taxon>Percoidei</taxon>
        <taxon>Percidae</taxon>
        <taxon>Luciopercinae</taxon>
        <taxon>Sander</taxon>
    </lineage>
</organism>
<proteinExistence type="predicted"/>
<dbReference type="InterPro" id="IPR036179">
    <property type="entry name" value="Ig-like_dom_sf"/>
</dbReference>
<dbReference type="InterPro" id="IPR003597">
    <property type="entry name" value="Ig_C1-set"/>
</dbReference>
<evidence type="ECO:0000259" key="4">
    <source>
        <dbReference type="PROSITE" id="PS50835"/>
    </source>
</evidence>
<dbReference type="SUPFAM" id="SSF48726">
    <property type="entry name" value="Immunoglobulin"/>
    <property type="match status" value="2"/>
</dbReference>
<accession>A0A8C9WRP4</accession>
<keyword evidence="2" id="KW-0391">Immunity</keyword>
<evidence type="ECO:0000256" key="2">
    <source>
        <dbReference type="ARBA" id="ARBA00022859"/>
    </source>
</evidence>
<dbReference type="Pfam" id="PF07686">
    <property type="entry name" value="V-set"/>
    <property type="match status" value="1"/>
</dbReference>
<reference evidence="5" key="1">
    <citation type="submission" date="2025-08" db="UniProtKB">
        <authorList>
            <consortium name="Ensembl"/>
        </authorList>
    </citation>
    <scope>IDENTIFICATION</scope>
</reference>
<dbReference type="GO" id="GO:0005886">
    <property type="term" value="C:plasma membrane"/>
    <property type="evidence" value="ECO:0007669"/>
    <property type="project" value="TreeGrafter"/>
</dbReference>
<dbReference type="InterPro" id="IPR007110">
    <property type="entry name" value="Ig-like_dom"/>
</dbReference>
<dbReference type="GO" id="GO:0002376">
    <property type="term" value="P:immune system process"/>
    <property type="evidence" value="ECO:0007669"/>
    <property type="project" value="UniProtKB-KW"/>
</dbReference>
<feature type="domain" description="Ig-like" evidence="4">
    <location>
        <begin position="138"/>
        <end position="236"/>
    </location>
</feature>
<feature type="chain" id="PRO_5034105349" description="Ig-like domain-containing protein" evidence="3">
    <location>
        <begin position="19"/>
        <end position="263"/>
    </location>
</feature>
<dbReference type="InterPro" id="IPR013783">
    <property type="entry name" value="Ig-like_fold"/>
</dbReference>
<evidence type="ECO:0000256" key="1">
    <source>
        <dbReference type="ARBA" id="ARBA00022729"/>
    </source>
</evidence>
<dbReference type="InterPro" id="IPR013106">
    <property type="entry name" value="Ig_V-set"/>
</dbReference>
<dbReference type="PANTHER" id="PTHR23268">
    <property type="entry name" value="T-CELL RECEPTOR BETA CHAIN"/>
    <property type="match status" value="1"/>
</dbReference>
<dbReference type="GeneTree" id="ENSGT00940000164625"/>
<dbReference type="Pfam" id="PF07654">
    <property type="entry name" value="C1-set"/>
    <property type="match status" value="1"/>
</dbReference>
<dbReference type="Ensembl" id="ENSSLUT00000000663.1">
    <property type="protein sequence ID" value="ENSSLUP00000000617.1"/>
    <property type="gene ID" value="ENSSLUG00000000359.1"/>
</dbReference>
<evidence type="ECO:0000256" key="3">
    <source>
        <dbReference type="SAM" id="SignalP"/>
    </source>
</evidence>
<keyword evidence="6" id="KW-1185">Reference proteome</keyword>